<evidence type="ECO:0000313" key="3">
    <source>
        <dbReference type="EMBL" id="MBB4139935.1"/>
    </source>
</evidence>
<organism evidence="3 4">
    <name type="scientific">Microbacterium invictum</name>
    <dbReference type="NCBI Taxonomy" id="515415"/>
    <lineage>
        <taxon>Bacteria</taxon>
        <taxon>Bacillati</taxon>
        <taxon>Actinomycetota</taxon>
        <taxon>Actinomycetes</taxon>
        <taxon>Micrococcales</taxon>
        <taxon>Microbacteriaceae</taxon>
        <taxon>Microbacterium</taxon>
    </lineage>
</organism>
<evidence type="ECO:0008006" key="5">
    <source>
        <dbReference type="Google" id="ProtNLM"/>
    </source>
</evidence>
<feature type="chain" id="PRO_5041443722" description="Lipoprotein" evidence="2">
    <location>
        <begin position="21"/>
        <end position="172"/>
    </location>
</feature>
<evidence type="ECO:0000256" key="1">
    <source>
        <dbReference type="SAM" id="MobiDB-lite"/>
    </source>
</evidence>
<sequence length="172" mass="17846">MRARIATVLSVTAIAGLALAGCASDSNDEPTDAPASSAVTESSWEAPAAAGDRVGADGIDLQVWSNTTPDEGAVATLGDPAEGTQWVTLNVAQWVSEEGLNDTDVAPVLRSTADTAFEGEAVSPRAVEVPMTADRLYTYAWSYQVPEELVDPAELIVCTTAEEDAACSDIAE</sequence>
<reference evidence="3 4" key="1">
    <citation type="submission" date="2020-08" db="EMBL/GenBank/DDBJ databases">
        <title>Sequencing the genomes of 1000 actinobacteria strains.</title>
        <authorList>
            <person name="Klenk H.-P."/>
        </authorList>
    </citation>
    <scope>NUCLEOTIDE SEQUENCE [LARGE SCALE GENOMIC DNA]</scope>
    <source>
        <strain evidence="3 4">DSM 19600</strain>
    </source>
</reference>
<protein>
    <recommendedName>
        <fullName evidence="5">Lipoprotein</fullName>
    </recommendedName>
</protein>
<accession>A0AA40SPM4</accession>
<comment type="caution">
    <text evidence="3">The sequence shown here is derived from an EMBL/GenBank/DDBJ whole genome shotgun (WGS) entry which is preliminary data.</text>
</comment>
<evidence type="ECO:0000256" key="2">
    <source>
        <dbReference type="SAM" id="SignalP"/>
    </source>
</evidence>
<proteinExistence type="predicted"/>
<gene>
    <name evidence="3" type="ORF">BKA10_001729</name>
</gene>
<dbReference type="RefSeq" id="WP_183499539.1">
    <property type="nucleotide sequence ID" value="NZ_BAABCO010000005.1"/>
</dbReference>
<dbReference type="PROSITE" id="PS51257">
    <property type="entry name" value="PROKAR_LIPOPROTEIN"/>
    <property type="match status" value="1"/>
</dbReference>
<name>A0AA40SPM4_9MICO</name>
<evidence type="ECO:0000313" key="4">
    <source>
        <dbReference type="Proteomes" id="UP000549113"/>
    </source>
</evidence>
<keyword evidence="2" id="KW-0732">Signal</keyword>
<keyword evidence="4" id="KW-1185">Reference proteome</keyword>
<feature type="region of interest" description="Disordered" evidence="1">
    <location>
        <begin position="23"/>
        <end position="46"/>
    </location>
</feature>
<dbReference type="Proteomes" id="UP000549113">
    <property type="component" value="Unassembled WGS sequence"/>
</dbReference>
<dbReference type="EMBL" id="JACIFH010000001">
    <property type="protein sequence ID" value="MBB4139935.1"/>
    <property type="molecule type" value="Genomic_DNA"/>
</dbReference>
<feature type="signal peptide" evidence="2">
    <location>
        <begin position="1"/>
        <end position="20"/>
    </location>
</feature>
<dbReference type="AlphaFoldDB" id="A0AA40SPM4"/>